<dbReference type="RefSeq" id="WP_329408638.1">
    <property type="nucleotide sequence ID" value="NZ_CP109441.1"/>
</dbReference>
<proteinExistence type="predicted"/>
<keyword evidence="3" id="KW-1185">Reference proteome</keyword>
<dbReference type="EMBL" id="CP109441">
    <property type="protein sequence ID" value="WUV45346.1"/>
    <property type="molecule type" value="Genomic_DNA"/>
</dbReference>
<name>A0ABZ1YQQ4_9NOCA</name>
<evidence type="ECO:0000313" key="3">
    <source>
        <dbReference type="Proteomes" id="UP001432062"/>
    </source>
</evidence>
<gene>
    <name evidence="2" type="ORF">OG563_40610</name>
</gene>
<sequence>MTPPKMCEYADVELAHEQMRRHRDCRVNRCAWKAAAYQTLVAAGRLAPQTSTPRERAAARDIEFPPLDNEPPTDGGPTLQTLREVLDKLSNLALPATGGTARTATATDDDPGQR</sequence>
<protein>
    <recommendedName>
        <fullName evidence="4">Transcription factor WhiB</fullName>
    </recommendedName>
</protein>
<dbReference type="Proteomes" id="UP001432062">
    <property type="component" value="Chromosome"/>
</dbReference>
<accession>A0ABZ1YQQ4</accession>
<feature type="compositionally biased region" description="Basic and acidic residues" evidence="1">
    <location>
        <begin position="53"/>
        <end position="63"/>
    </location>
</feature>
<reference evidence="2" key="1">
    <citation type="submission" date="2022-10" db="EMBL/GenBank/DDBJ databases">
        <title>The complete genomes of actinobacterial strains from the NBC collection.</title>
        <authorList>
            <person name="Joergensen T.S."/>
            <person name="Alvarez Arevalo M."/>
            <person name="Sterndorff E.B."/>
            <person name="Faurdal D."/>
            <person name="Vuksanovic O."/>
            <person name="Mourched A.-S."/>
            <person name="Charusanti P."/>
            <person name="Shaw S."/>
            <person name="Blin K."/>
            <person name="Weber T."/>
        </authorList>
    </citation>
    <scope>NUCLEOTIDE SEQUENCE</scope>
    <source>
        <strain evidence="2">NBC_01482</strain>
    </source>
</reference>
<evidence type="ECO:0008006" key="4">
    <source>
        <dbReference type="Google" id="ProtNLM"/>
    </source>
</evidence>
<feature type="region of interest" description="Disordered" evidence="1">
    <location>
        <begin position="93"/>
        <end position="114"/>
    </location>
</feature>
<evidence type="ECO:0000256" key="1">
    <source>
        <dbReference type="SAM" id="MobiDB-lite"/>
    </source>
</evidence>
<feature type="compositionally biased region" description="Low complexity" evidence="1">
    <location>
        <begin position="93"/>
        <end position="106"/>
    </location>
</feature>
<organism evidence="2 3">
    <name type="scientific">Nocardia vinacea</name>
    <dbReference type="NCBI Taxonomy" id="96468"/>
    <lineage>
        <taxon>Bacteria</taxon>
        <taxon>Bacillati</taxon>
        <taxon>Actinomycetota</taxon>
        <taxon>Actinomycetes</taxon>
        <taxon>Mycobacteriales</taxon>
        <taxon>Nocardiaceae</taxon>
        <taxon>Nocardia</taxon>
    </lineage>
</organism>
<evidence type="ECO:0000313" key="2">
    <source>
        <dbReference type="EMBL" id="WUV45346.1"/>
    </source>
</evidence>
<feature type="region of interest" description="Disordered" evidence="1">
    <location>
        <begin position="47"/>
        <end position="79"/>
    </location>
</feature>